<proteinExistence type="predicted"/>
<dbReference type="Proteomes" id="UP001162992">
    <property type="component" value="Chromosome 7"/>
</dbReference>
<protein>
    <submittedName>
        <fullName evidence="1">Uncharacterized protein</fullName>
    </submittedName>
</protein>
<keyword evidence="2" id="KW-1185">Reference proteome</keyword>
<name>A0ACC2D7P7_DIPCM</name>
<gene>
    <name evidence="1" type="ORF">O6H91_07G086000</name>
</gene>
<comment type="caution">
    <text evidence="1">The sequence shown here is derived from an EMBL/GenBank/DDBJ whole genome shotgun (WGS) entry which is preliminary data.</text>
</comment>
<evidence type="ECO:0000313" key="1">
    <source>
        <dbReference type="EMBL" id="KAJ7550162.1"/>
    </source>
</evidence>
<dbReference type="EMBL" id="CM055098">
    <property type="protein sequence ID" value="KAJ7550162.1"/>
    <property type="molecule type" value="Genomic_DNA"/>
</dbReference>
<sequence length="758" mass="83857">MAHFYADNSSFMFYHSTPSTRSDASLMAIAQQLLQKQQHHQHQQPPPASADGSQGSSGMTENPCPVTHSWRGGRTNSSHDPYSLPISRSCCSDAFEDLSSSSTSYFLEPTSVLDLSSPSLDSMHSPLTLNEQRFQEIEQCLQEDVSLTENPVMNRFSTGFATELATASSSRPTDCDGDVLYESGKMADLRTTRGATYYLEDLQALRSGQKIFSDQSQLGMGDGSSEWMDCLMNDLHAEAVEVGIASCFERNPCESTHSSELPGYPCTPEESWREDFAFACSSDRIPHTSWTRDACPVDLLSASSSDQLLSSSNFTSLALPRQQPQYPSHLLALSKLCPPQDRPAGHVFDRRDALCVLTRAGLLGVHLERKGGDEGVRLLQLLIDCVASIETTSMAGSLATPGRGTSHCTNAMMKLRELSSAYSDPLQRVASHFTDAMAARLETDPAAAAHEPSRDESLEDMVMAFRAFNEACPYIKFAHLTANQAILEAMETADKVHIIDCGIVQGVQWAALLQAFATRPAGAVPPKIRITGIASPKLGTDPSAALAATAKRLTEFANLLNLQFEFCPVSTKLEDLDPSMLRLDHNEVLAVNFMFELHHLLDDSLQHLRRTLRLVQLLSPAVITVAEFEASINAAPLQTRFLNAFCFYAALFDSLDETMAREDPERVKVERLFFAKEIKNMMAADGAERKERRESTDNWRRLMDRAGFRSAPLSYYAISQARLLLWLYCENFTLMQVPGCLSLCWLEHPIVTVSAWHC</sequence>
<reference evidence="2" key="1">
    <citation type="journal article" date="2024" name="Proc. Natl. Acad. Sci. U.S.A.">
        <title>Extraordinary preservation of gene collinearity over three hundred million years revealed in homosporous lycophytes.</title>
        <authorList>
            <person name="Li C."/>
            <person name="Wickell D."/>
            <person name="Kuo L.Y."/>
            <person name="Chen X."/>
            <person name="Nie B."/>
            <person name="Liao X."/>
            <person name="Peng D."/>
            <person name="Ji J."/>
            <person name="Jenkins J."/>
            <person name="Williams M."/>
            <person name="Shu S."/>
            <person name="Plott C."/>
            <person name="Barry K."/>
            <person name="Rajasekar S."/>
            <person name="Grimwood J."/>
            <person name="Han X."/>
            <person name="Sun S."/>
            <person name="Hou Z."/>
            <person name="He W."/>
            <person name="Dai G."/>
            <person name="Sun C."/>
            <person name="Schmutz J."/>
            <person name="Leebens-Mack J.H."/>
            <person name="Li F.W."/>
            <person name="Wang L."/>
        </authorList>
    </citation>
    <scope>NUCLEOTIDE SEQUENCE [LARGE SCALE GENOMIC DNA]</scope>
    <source>
        <strain evidence="2">cv. PW_Plant_1</strain>
    </source>
</reference>
<evidence type="ECO:0000313" key="2">
    <source>
        <dbReference type="Proteomes" id="UP001162992"/>
    </source>
</evidence>
<organism evidence="1 2">
    <name type="scientific">Diphasiastrum complanatum</name>
    <name type="common">Issler's clubmoss</name>
    <name type="synonym">Lycopodium complanatum</name>
    <dbReference type="NCBI Taxonomy" id="34168"/>
    <lineage>
        <taxon>Eukaryota</taxon>
        <taxon>Viridiplantae</taxon>
        <taxon>Streptophyta</taxon>
        <taxon>Embryophyta</taxon>
        <taxon>Tracheophyta</taxon>
        <taxon>Lycopodiopsida</taxon>
        <taxon>Lycopodiales</taxon>
        <taxon>Lycopodiaceae</taxon>
        <taxon>Lycopodioideae</taxon>
        <taxon>Diphasiastrum</taxon>
    </lineage>
</organism>
<accession>A0ACC2D7P7</accession>